<evidence type="ECO:0000259" key="2">
    <source>
        <dbReference type="Pfam" id="PF11008"/>
    </source>
</evidence>
<proteinExistence type="predicted"/>
<gene>
    <name evidence="3" type="ORF">ACFO4O_06535</name>
</gene>
<organism evidence="3 4">
    <name type="scientific">Glaciecola siphonariae</name>
    <dbReference type="NCBI Taxonomy" id="521012"/>
    <lineage>
        <taxon>Bacteria</taxon>
        <taxon>Pseudomonadati</taxon>
        <taxon>Pseudomonadota</taxon>
        <taxon>Gammaproteobacteria</taxon>
        <taxon>Alteromonadales</taxon>
        <taxon>Alteromonadaceae</taxon>
        <taxon>Glaciecola</taxon>
    </lineage>
</organism>
<dbReference type="Proteomes" id="UP001595897">
    <property type="component" value="Unassembled WGS sequence"/>
</dbReference>
<feature type="signal peptide" evidence="1">
    <location>
        <begin position="1"/>
        <end position="19"/>
    </location>
</feature>
<comment type="caution">
    <text evidence="3">The sequence shown here is derived from an EMBL/GenBank/DDBJ whole genome shotgun (WGS) entry which is preliminary data.</text>
</comment>
<accession>A0ABV9LTG8</accession>
<dbReference type="RefSeq" id="WP_382406679.1">
    <property type="nucleotide sequence ID" value="NZ_JBHSGU010000002.1"/>
</dbReference>
<reference evidence="4" key="1">
    <citation type="journal article" date="2019" name="Int. J. Syst. Evol. Microbiol.">
        <title>The Global Catalogue of Microorganisms (GCM) 10K type strain sequencing project: providing services to taxonomists for standard genome sequencing and annotation.</title>
        <authorList>
            <consortium name="The Broad Institute Genomics Platform"/>
            <consortium name="The Broad Institute Genome Sequencing Center for Infectious Disease"/>
            <person name="Wu L."/>
            <person name="Ma J."/>
        </authorList>
    </citation>
    <scope>NUCLEOTIDE SEQUENCE [LARGE SCALE GENOMIC DNA]</scope>
    <source>
        <strain evidence="4">KACC 12507</strain>
    </source>
</reference>
<feature type="chain" id="PRO_5045062736" evidence="1">
    <location>
        <begin position="20"/>
        <end position="154"/>
    </location>
</feature>
<evidence type="ECO:0000256" key="1">
    <source>
        <dbReference type="SAM" id="SignalP"/>
    </source>
</evidence>
<name>A0ABV9LTG8_9ALTE</name>
<evidence type="ECO:0000313" key="3">
    <source>
        <dbReference type="EMBL" id="MFC4699807.1"/>
    </source>
</evidence>
<protein>
    <submittedName>
        <fullName evidence="3">DUF2846 domain-containing protein</fullName>
    </submittedName>
</protein>
<feature type="domain" description="DUF2846" evidence="2">
    <location>
        <begin position="33"/>
        <end position="121"/>
    </location>
</feature>
<dbReference type="InterPro" id="IPR022548">
    <property type="entry name" value="DUF2846"/>
</dbReference>
<evidence type="ECO:0000313" key="4">
    <source>
        <dbReference type="Proteomes" id="UP001595897"/>
    </source>
</evidence>
<dbReference type="Pfam" id="PF11008">
    <property type="entry name" value="DUF2846"/>
    <property type="match status" value="1"/>
</dbReference>
<keyword evidence="4" id="KW-1185">Reference proteome</keyword>
<dbReference type="EMBL" id="JBHSGU010000002">
    <property type="protein sequence ID" value="MFC4699807.1"/>
    <property type="molecule type" value="Genomic_DNA"/>
</dbReference>
<dbReference type="PROSITE" id="PS51257">
    <property type="entry name" value="PROKAR_LIPOPROTEIN"/>
    <property type="match status" value="1"/>
</dbReference>
<keyword evidence="1" id="KW-0732">Signal</keyword>
<sequence>MNYSKFLIVLLSFILSACAARGQPFQNLVEPAAGNAVIYLMRDSSFVGGAYCPNVEVNEEKVGCLKQQGFIRIEVPAGNHKVCFCKGITEIGDDVILALDLSENEVRFFEWIPEVGEMAFVGSNVYATGGKMESIIQHNRSEALSKLSNYKRSN</sequence>